<sequence length="359" mass="40356">MRVLFLACLFFALYPSFAQSQNTPRTVYTDFVTSGSTIWLLTQTGSLEQADSRTMQSTVIPPPPAPHLVAIAKDTANALVVADSAGQIWQRDEQTRQWSVVATCPYASPYALVVDRHNQYLIVHPFGIWTSDTRYNHFPDDSLLLNKDVRGGMRTTREWEEKPVWLLDREDRLWLGFDYGEWGGLLFVFDTRRHQFVQPQPGDFDLAFNPIVSITQAGHDLYLAGSMRHMITQSHIARVTQLTATTIFTSESCWDKATGGESALVHGQSVSLLAFNPSDNQLYACIDGAIMKANVTNRSVPIDRWTQVMPRSPTDNDRLVRMAFTPTGQLALLYKNRGLMLFDGKTLRFVKGSASAKND</sequence>
<evidence type="ECO:0000313" key="3">
    <source>
        <dbReference type="Proteomes" id="UP000238375"/>
    </source>
</evidence>
<dbReference type="OrthoDB" id="1325014at2"/>
<dbReference type="RefSeq" id="WP_106138927.1">
    <property type="nucleotide sequence ID" value="NZ_PVTE01000013.1"/>
</dbReference>
<organism evidence="2 3">
    <name type="scientific">Spirosoma oryzae</name>
    <dbReference type="NCBI Taxonomy" id="1469603"/>
    <lineage>
        <taxon>Bacteria</taxon>
        <taxon>Pseudomonadati</taxon>
        <taxon>Bacteroidota</taxon>
        <taxon>Cytophagia</taxon>
        <taxon>Cytophagales</taxon>
        <taxon>Cytophagaceae</taxon>
        <taxon>Spirosoma</taxon>
    </lineage>
</organism>
<gene>
    <name evidence="2" type="ORF">CLV58_113164</name>
</gene>
<dbReference type="SUPFAM" id="SSF101898">
    <property type="entry name" value="NHL repeat"/>
    <property type="match status" value="1"/>
</dbReference>
<proteinExistence type="predicted"/>
<feature type="chain" id="PRO_5015566177" evidence="1">
    <location>
        <begin position="21"/>
        <end position="359"/>
    </location>
</feature>
<reference evidence="2 3" key="1">
    <citation type="submission" date="2018-03" db="EMBL/GenBank/DDBJ databases">
        <title>Genomic Encyclopedia of Archaeal and Bacterial Type Strains, Phase II (KMG-II): from individual species to whole genera.</title>
        <authorList>
            <person name="Goeker M."/>
        </authorList>
    </citation>
    <scope>NUCLEOTIDE SEQUENCE [LARGE SCALE GENOMIC DNA]</scope>
    <source>
        <strain evidence="2 3">DSM 28354</strain>
    </source>
</reference>
<keyword evidence="3" id="KW-1185">Reference proteome</keyword>
<dbReference type="AlphaFoldDB" id="A0A2T0SRN0"/>
<protein>
    <submittedName>
        <fullName evidence="2">Uncharacterized protein</fullName>
    </submittedName>
</protein>
<evidence type="ECO:0000256" key="1">
    <source>
        <dbReference type="SAM" id="SignalP"/>
    </source>
</evidence>
<comment type="caution">
    <text evidence="2">The sequence shown here is derived from an EMBL/GenBank/DDBJ whole genome shotgun (WGS) entry which is preliminary data.</text>
</comment>
<keyword evidence="1" id="KW-0732">Signal</keyword>
<feature type="signal peptide" evidence="1">
    <location>
        <begin position="1"/>
        <end position="20"/>
    </location>
</feature>
<accession>A0A2T0SRN0</accession>
<dbReference type="EMBL" id="PVTE01000013">
    <property type="protein sequence ID" value="PRY36033.1"/>
    <property type="molecule type" value="Genomic_DNA"/>
</dbReference>
<evidence type="ECO:0000313" key="2">
    <source>
        <dbReference type="EMBL" id="PRY36033.1"/>
    </source>
</evidence>
<name>A0A2T0SRN0_9BACT</name>
<dbReference type="Proteomes" id="UP000238375">
    <property type="component" value="Unassembled WGS sequence"/>
</dbReference>